<proteinExistence type="predicted"/>
<dbReference type="AlphaFoldDB" id="A0A448WVZ5"/>
<dbReference type="EMBL" id="CAAALY010052078">
    <property type="protein sequence ID" value="VEL21585.1"/>
    <property type="molecule type" value="Genomic_DNA"/>
</dbReference>
<organism evidence="1 2">
    <name type="scientific">Protopolystoma xenopodis</name>
    <dbReference type="NCBI Taxonomy" id="117903"/>
    <lineage>
        <taxon>Eukaryota</taxon>
        <taxon>Metazoa</taxon>
        <taxon>Spiralia</taxon>
        <taxon>Lophotrochozoa</taxon>
        <taxon>Platyhelminthes</taxon>
        <taxon>Monogenea</taxon>
        <taxon>Polyopisthocotylea</taxon>
        <taxon>Polystomatidea</taxon>
        <taxon>Polystomatidae</taxon>
        <taxon>Protopolystoma</taxon>
    </lineage>
</organism>
<comment type="caution">
    <text evidence="1">The sequence shown here is derived from an EMBL/GenBank/DDBJ whole genome shotgun (WGS) entry which is preliminary data.</text>
</comment>
<evidence type="ECO:0000313" key="1">
    <source>
        <dbReference type="EMBL" id="VEL21585.1"/>
    </source>
</evidence>
<name>A0A448WVZ5_9PLAT</name>
<accession>A0A448WVZ5</accession>
<protein>
    <submittedName>
        <fullName evidence="1">Uncharacterized protein</fullName>
    </submittedName>
</protein>
<dbReference type="Proteomes" id="UP000784294">
    <property type="component" value="Unassembled WGS sequence"/>
</dbReference>
<keyword evidence="2" id="KW-1185">Reference proteome</keyword>
<sequence>MKPSHDWCHLSPVSFAHSPPTHSQASGAIFNLDHLRPSSSTENCCFCSIWRSFDYNHGPSARLTSSLIPPSLLNRNYCYPAHSISHSTATDHLFKPQHHQADYLQQQNQEQLQRNPFQPGRSNSPRFINLHSPPPTMSINHPVFVSSPSPSSPTWLTSSIASTASEVPLGSTSDSFRFPATSQACQTDQPCIRHLPSLPAPLISLASNLHCHSLTSTMNPLHVCSMHGQLVANCCALLATLCPARSSEPSELRVRYEFLYIYLSQPRRLTGSFYFISIYIYRYTH</sequence>
<gene>
    <name evidence="1" type="ORF">PXEA_LOCUS15025</name>
</gene>
<reference evidence="1" key="1">
    <citation type="submission" date="2018-11" db="EMBL/GenBank/DDBJ databases">
        <authorList>
            <consortium name="Pathogen Informatics"/>
        </authorList>
    </citation>
    <scope>NUCLEOTIDE SEQUENCE</scope>
</reference>
<evidence type="ECO:0000313" key="2">
    <source>
        <dbReference type="Proteomes" id="UP000784294"/>
    </source>
</evidence>